<dbReference type="EMBL" id="JACICY010000008">
    <property type="protein sequence ID" value="MBB3861848.1"/>
    <property type="molecule type" value="Genomic_DNA"/>
</dbReference>
<name>A0A7W5ZXM4_9SPHN</name>
<feature type="compositionally biased region" description="Basic and acidic residues" evidence="1">
    <location>
        <begin position="379"/>
        <end position="405"/>
    </location>
</feature>
<evidence type="ECO:0000313" key="3">
    <source>
        <dbReference type="Proteomes" id="UP000562395"/>
    </source>
</evidence>
<dbReference type="AlphaFoldDB" id="A0A7W5ZXM4"/>
<organism evidence="2 3">
    <name type="scientific">Novosphingobium hassiacum</name>
    <dbReference type="NCBI Taxonomy" id="173676"/>
    <lineage>
        <taxon>Bacteria</taxon>
        <taxon>Pseudomonadati</taxon>
        <taxon>Pseudomonadota</taxon>
        <taxon>Alphaproteobacteria</taxon>
        <taxon>Sphingomonadales</taxon>
        <taxon>Sphingomonadaceae</taxon>
        <taxon>Novosphingobium</taxon>
    </lineage>
</organism>
<proteinExistence type="predicted"/>
<comment type="caution">
    <text evidence="2">The sequence shown here is derived from an EMBL/GenBank/DDBJ whole genome shotgun (WGS) entry which is preliminary data.</text>
</comment>
<reference evidence="2 3" key="1">
    <citation type="submission" date="2020-08" db="EMBL/GenBank/DDBJ databases">
        <title>Genomic Encyclopedia of Type Strains, Phase IV (KMG-IV): sequencing the most valuable type-strain genomes for metagenomic binning, comparative biology and taxonomic classification.</title>
        <authorList>
            <person name="Goeker M."/>
        </authorList>
    </citation>
    <scope>NUCLEOTIDE SEQUENCE [LARGE SCALE GENOMIC DNA]</scope>
    <source>
        <strain evidence="2 3">DSM 14552</strain>
    </source>
</reference>
<evidence type="ECO:0008006" key="4">
    <source>
        <dbReference type="Google" id="ProtNLM"/>
    </source>
</evidence>
<sequence>MFDLAVTSLTPTSATPALLPTLQNLTPAAPAAANPDIAAESGSTPHAGMFEALLALQTAPAIVMATGLPTPSVPAVQVRQPGGKILPEAASAVAAVVDFAAVAVVATADPIGSDELSSVTDDLSPAPPAFPPLPDLAMIASIFAAPQRPAAVEATAPEQPKAPVVQPLGIQPPAPATPAAAVIALAQTAQIELEPTPVPRAPVTIKASPEAAPQALPQAATAAIATTRKTTPDQPASVATPDTDDTQPIETTDEAISTTFQNAEPAAPRQNAAPASRPEPRAERIDFATLVETLSRAREEASPNAVRASVQHADFGRISLRFEHDDKGAMSVAMSSADPGFARAVTASSEAAPTQTQPDTQRGQASQNSNFAQSGSGDTSRRQPSERHGQPAPQLRDKLRRDDPKPQTGSIFA</sequence>
<dbReference type="Proteomes" id="UP000562395">
    <property type="component" value="Unassembled WGS sequence"/>
</dbReference>
<dbReference type="RefSeq" id="WP_183614353.1">
    <property type="nucleotide sequence ID" value="NZ_JACICY010000008.1"/>
</dbReference>
<evidence type="ECO:0000313" key="2">
    <source>
        <dbReference type="EMBL" id="MBB3861848.1"/>
    </source>
</evidence>
<feature type="region of interest" description="Disordered" evidence="1">
    <location>
        <begin position="345"/>
        <end position="413"/>
    </location>
</feature>
<evidence type="ECO:0000256" key="1">
    <source>
        <dbReference type="SAM" id="MobiDB-lite"/>
    </source>
</evidence>
<feature type="compositionally biased region" description="Polar residues" evidence="1">
    <location>
        <begin position="346"/>
        <end position="378"/>
    </location>
</feature>
<gene>
    <name evidence="2" type="ORF">GGQ88_003138</name>
</gene>
<keyword evidence="3" id="KW-1185">Reference proteome</keyword>
<feature type="region of interest" description="Disordered" evidence="1">
    <location>
        <begin position="228"/>
        <end position="283"/>
    </location>
</feature>
<accession>A0A7W5ZXM4</accession>
<feature type="compositionally biased region" description="Acidic residues" evidence="1">
    <location>
        <begin position="242"/>
        <end position="253"/>
    </location>
</feature>
<protein>
    <recommendedName>
        <fullName evidence="4">Flagellar hook-length control protein FliK</fullName>
    </recommendedName>
</protein>